<evidence type="ECO:0000313" key="5">
    <source>
        <dbReference type="Proteomes" id="UP000220158"/>
    </source>
</evidence>
<feature type="coiled-coil region" evidence="1">
    <location>
        <begin position="1997"/>
        <end position="2024"/>
    </location>
</feature>
<evidence type="ECO:0000313" key="4">
    <source>
        <dbReference type="EMBL" id="CRG84266.1"/>
    </source>
</evidence>
<feature type="coiled-coil region" evidence="1">
    <location>
        <begin position="1020"/>
        <end position="1061"/>
    </location>
</feature>
<feature type="coiled-coil region" evidence="1">
    <location>
        <begin position="227"/>
        <end position="294"/>
    </location>
</feature>
<feature type="coiled-coil region" evidence="1">
    <location>
        <begin position="2284"/>
        <end position="2318"/>
    </location>
</feature>
<dbReference type="OMA" id="QSHNEER"/>
<dbReference type="Proteomes" id="UP000220158">
    <property type="component" value="Unassembled WGS sequence"/>
</dbReference>
<reference evidence="4 5" key="1">
    <citation type="submission" date="2015-04" db="EMBL/GenBank/DDBJ databases">
        <authorList>
            <consortium name="Pathogen Informatics"/>
        </authorList>
    </citation>
    <scope>NUCLEOTIDE SEQUENCE [LARGE SCALE GENOMIC DNA]</scope>
    <source>
        <strain evidence="4 5">SGS1</strain>
    </source>
</reference>
<dbReference type="RefSeq" id="XP_028531073.1">
    <property type="nucleotide sequence ID" value="XM_028679778.1"/>
</dbReference>
<feature type="coiled-coil region" evidence="1">
    <location>
        <begin position="731"/>
        <end position="758"/>
    </location>
</feature>
<dbReference type="KEGG" id="prel:PRELSG_0021100"/>
<protein>
    <submittedName>
        <fullName evidence="4">Reticulocyte binding protein, putative</fullName>
    </submittedName>
</protein>
<name>A0A1J1GK09_PLARL</name>
<keyword evidence="5" id="KW-1185">Reference proteome</keyword>
<feature type="coiled-coil region" evidence="1">
    <location>
        <begin position="574"/>
        <end position="632"/>
    </location>
</feature>
<keyword evidence="3" id="KW-0732">Signal</keyword>
<evidence type="ECO:0000256" key="1">
    <source>
        <dbReference type="SAM" id="Coils"/>
    </source>
</evidence>
<keyword evidence="1" id="KW-0175">Coiled coil</keyword>
<sequence length="2593" mass="306286">MGTIKVSIVYFFLIYVFFDVSYEENFHEESTKFKSGISNISFNSNLVEKLEKNSTAKYNTKKKKNFKMSISSNPNKYNKKIVKLKTKDKKLPYLYKSYVIQKNYIRTEPSHIMYMGKNYSYLTSKCISNKVKQNKLGNSAYSFIVKSTTNSIDAQILSDYNTLIKKIDENYGNVKEIYASAHAYKEMERYFKENSRSNSLSNYDNFKIEIPLIKEIEENAQECISYCEKSKDVIIKKKNELELAKDEEESQFTQKFNEFTSKIEEITKKLDEDITNIKKKNSQVYDKLKNLLENEYCNYEDCGEASSHYESAIMEYSSKVEGIIMGYNYIFDEMYKFIHHNSYLLAIKNKDFYKKEYKISLNILIEEMNDILKIYEGNNILLNSSVESIRNMECIISFYSLIKSYFVETITKSSIDYCKITIIEKWNETLKSNFEKKKEEFFVLYNKIKGELEQKIDSLVYPQEVETKSENIISDSRIILDNSNRSIFETCELLEDLSYSYSNPEIFAIQNELINLCSKAVTKNISLNSIFRLVDEKYNSMKYDKSQIDKLKANLPINSNKKLTMITCEAVTETENIERIVTSANRELQVLQKKYEDITSSYREIEKLIIEIQEKKKRQSELEKEENEQIKQVSLNIKGQLEQIEEIIIKLKQFMDLKDNENKDISITERIIDVSSFKNKDEYIVEKEKVKEQMRLALSSLFDDKKIENACTETPRYVSAKKKINYEIYDLKTVQIVLEELKNKYSEVEKILNDSTTIMNDAVTPAINSITELRNRIVKDSFRDLHKNMNTSYENFNNTMRCINDSMDDYKKIKEKFKTYEGDIEKRKCEFLDSFIEEDNESLKGKDTYNDVLNLKENINENRRVISEKISEGRAMICTFQKQFELYNGVEQYKIFLQDNEIFTELNSLKTSIHNLNADEKINTFQDTYDSLTRSIDDSVERVEQSKKIIEDAKILNKVINGCNKSDQSIEDLKGNLKELEKKISKHMDSINKKDLLKDYAKEKGFLSLPKKQQKRDNVIESLLSDLNKEKDKINNQIEKFDKLKENSNNLQKSSKDVKETIGTSKQIVKSPSEEVSSKSKNLEYITSSLRNLIIENDTLHSEVDNLIDSQNNEIADLIYNLIIQLNRKMNEKAQQSLDIIEFTKKKLENMNCEKDIMSIFNEINKKVLEALSKTFDTFKNYIGANEQKCNEIKNEFKTIVDESETLNKITENPFDKRKKMKNNYESMKKKYKDFCKMEMNIKISVVLANKKRLEYRKTLVRDAIDKINHEKTRGEEEIITIDQYKNRIDQLKSNIPYTPECVLHNFNYEDYVINSKESQKKINELQRDAVKLEETDNEIKGEVHLIRSKIREILNEVKKEKSNIDSASKAIKNMEELLMVTKLRIVKEYIKVNLQNAREEEKYTELKFTESEKIKEKVLENFKNAEKLFDSLIHNSDEKSIDGNIKNIKSLKSEIKSNIENVNEFLKEVENHQKECSLYFKNTERGKEKIEYLKKNDEDEKKEVSESVIDEINKYVLESKNCSDKAVRNAQKTRENYELSVEYEKRMDELSKDSLILAEKIKVEMKKSEAADVLIEIQDKSDNNIYLIERIKEKLTILQKEDSHTEYEDEANNEKSMIAFTKIEIIRSNASIDILNVEKIKNRTRDIIHSANLKMESFYSIPEIHSKDKENELKIEKVKLQTITKILRKLENEKDNLKFELNKIKGIETKVNDMRNEMNKYKKQYEVGIMEEIKKITDEEKKNIELLKESIKLTIDTTVTFLENSMLGKDYIIKKYEDPERKMNNIYDSFNILYKKIEGVLTISECSNTYNDLKNKREKAKIEKENIKERNKEMKNLLNNIKVIKINEVLRLILFLKSQLDNVNENADDEYLELMTRAQFIENNVQNIIYSKCMNTALNELDNAKIESSEFNKKKIAYSSYKRTAYSIYEEILKALKFIDMDIEKISSLQGYEDIQDAEGICLAMEEKSFDIDNREKENKQNIIHMEDVYEQIKIRDKKKKKIKDLRDEVDKLLYSVQDLLEKYKEIKEIKFYNQEYEEILKYSKECGKFKELINSYEEQYNKIEIELKTNLITTELNMYNNSFNDLDAIIETPNIEEFTTKMLGKVKNDINTIEIKVVDINNRILGLNASYYELLELRRKCKLYLLSLIITTINTIISKDVMIIKEKRRYMLECVQYVTNSYNSINSDIYTTNKCFSENFKIMYYLNNTGNSKRVIGEFKVEEENVLKKIDDLKNAFLGVDEMKNSIYIDESLQEIKYLFEVFKVKKKQLKDIIKKMNKIELKEMENSAKKFLDIAESYENVIENEKEEILYIKNKLKEIEFFIIKMKQELYYIQHMYSKEKMIKIKEVYEDIMNKLKKVHELEKDNNNESNQLANHTSQISHLIERAKHLLKDTEMHENGREYDLSEERNMEIVNEVNVYMKNAKSWLKESLRILETIRINIDPNKDYIQENDNTIISIYNIIKNIEEVFKKEIFEIGETNQIKSQINKVNEINDKITFVDDNNDNNYQFFHIMKQNEQSNDVGEYKISNLSIKLISGILFIFLIFLIIIISILFKNKDTYTDNKSNRNKVYQMDTGSDNSCNFNNKEVI</sequence>
<feature type="chain" id="PRO_5012000753" evidence="3">
    <location>
        <begin position="24"/>
        <end position="2593"/>
    </location>
</feature>
<keyword evidence="2" id="KW-1133">Transmembrane helix</keyword>
<accession>A0A1J1GK09</accession>
<dbReference type="GeneID" id="39734138"/>
<dbReference type="VEuPathDB" id="PlasmoDB:PRELSG_0021100"/>
<evidence type="ECO:0000256" key="3">
    <source>
        <dbReference type="SAM" id="SignalP"/>
    </source>
</evidence>
<keyword evidence="2" id="KW-0472">Membrane</keyword>
<dbReference type="EMBL" id="CVMU01000063">
    <property type="protein sequence ID" value="CRG84266.1"/>
    <property type="molecule type" value="Genomic_DNA"/>
</dbReference>
<feature type="coiled-coil region" evidence="1">
    <location>
        <begin position="1309"/>
        <end position="1378"/>
    </location>
</feature>
<feature type="coiled-coil region" evidence="1">
    <location>
        <begin position="1674"/>
        <end position="1751"/>
    </location>
</feature>
<feature type="coiled-coil region" evidence="1">
    <location>
        <begin position="1804"/>
        <end position="1915"/>
    </location>
</feature>
<organism evidence="4 5">
    <name type="scientific">Plasmodium relictum</name>
    <dbReference type="NCBI Taxonomy" id="85471"/>
    <lineage>
        <taxon>Eukaryota</taxon>
        <taxon>Sar</taxon>
        <taxon>Alveolata</taxon>
        <taxon>Apicomplexa</taxon>
        <taxon>Aconoidasida</taxon>
        <taxon>Haemosporida</taxon>
        <taxon>Plasmodiidae</taxon>
        <taxon>Plasmodium</taxon>
        <taxon>Plasmodium (Haemamoeba)</taxon>
    </lineage>
</organism>
<feature type="signal peptide" evidence="3">
    <location>
        <begin position="1"/>
        <end position="23"/>
    </location>
</feature>
<feature type="coiled-coil region" evidence="1">
    <location>
        <begin position="963"/>
        <end position="990"/>
    </location>
</feature>
<dbReference type="OrthoDB" id="376720at2759"/>
<proteinExistence type="predicted"/>
<feature type="coiled-coil region" evidence="1">
    <location>
        <begin position="2348"/>
        <end position="2382"/>
    </location>
</feature>
<gene>
    <name evidence="4" type="ORF">PRELSG_0021100</name>
</gene>
<evidence type="ECO:0000256" key="2">
    <source>
        <dbReference type="SAM" id="Phobius"/>
    </source>
</evidence>
<keyword evidence="2" id="KW-0812">Transmembrane</keyword>
<feature type="transmembrane region" description="Helical" evidence="2">
    <location>
        <begin position="2538"/>
        <end position="2558"/>
    </location>
</feature>
<feature type="coiled-coil region" evidence="1">
    <location>
        <begin position="1449"/>
        <end position="1476"/>
    </location>
</feature>